<dbReference type="EMBL" id="JABTTQ020000419">
    <property type="protein sequence ID" value="KAK6139439.1"/>
    <property type="molecule type" value="Genomic_DNA"/>
</dbReference>
<proteinExistence type="inferred from homology"/>
<protein>
    <submittedName>
        <fullName evidence="3">Uncharacterized protein</fullName>
    </submittedName>
</protein>
<gene>
    <name evidence="3" type="ORF">DH2020_026825</name>
</gene>
<accession>A0ABR0VZF2</accession>
<dbReference type="InterPro" id="IPR008406">
    <property type="entry name" value="DRM/ARP"/>
</dbReference>
<comment type="similarity">
    <text evidence="1">Belongs to the DRM1/ARP family.</text>
</comment>
<reference evidence="3 4" key="1">
    <citation type="journal article" date="2021" name="Comput. Struct. Biotechnol. J.">
        <title>De novo genome assembly of the potent medicinal plant Rehmannia glutinosa using nanopore technology.</title>
        <authorList>
            <person name="Ma L."/>
            <person name="Dong C."/>
            <person name="Song C."/>
            <person name="Wang X."/>
            <person name="Zheng X."/>
            <person name="Niu Y."/>
            <person name="Chen S."/>
            <person name="Feng W."/>
        </authorList>
    </citation>
    <scope>NUCLEOTIDE SEQUENCE [LARGE SCALE GENOMIC DNA]</scope>
    <source>
        <strain evidence="3">DH-2019</strain>
    </source>
</reference>
<feature type="region of interest" description="Disordered" evidence="2">
    <location>
        <begin position="1"/>
        <end position="20"/>
    </location>
</feature>
<comment type="caution">
    <text evidence="3">The sequence shown here is derived from an EMBL/GenBank/DDBJ whole genome shotgun (WGS) entry which is preliminary data.</text>
</comment>
<dbReference type="Proteomes" id="UP001318860">
    <property type="component" value="Unassembled WGS sequence"/>
</dbReference>
<evidence type="ECO:0000313" key="4">
    <source>
        <dbReference type="Proteomes" id="UP001318860"/>
    </source>
</evidence>
<name>A0ABR0VZF2_REHGL</name>
<evidence type="ECO:0000313" key="3">
    <source>
        <dbReference type="EMBL" id="KAK6139439.1"/>
    </source>
</evidence>
<dbReference type="PANTHER" id="PTHR33565:SF1">
    <property type="entry name" value="DORMANCY-ASSOCIATED PROTEIN HOMOLOG 3"/>
    <property type="match status" value="1"/>
</dbReference>
<dbReference type="PANTHER" id="PTHR33565">
    <property type="entry name" value="DORMANCY-ASSOCIATED PROTEIN 1"/>
    <property type="match status" value="1"/>
</dbReference>
<dbReference type="Pfam" id="PF05564">
    <property type="entry name" value="Auxin_repressed"/>
    <property type="match status" value="1"/>
</dbReference>
<keyword evidence="4" id="KW-1185">Reference proteome</keyword>
<evidence type="ECO:0000256" key="1">
    <source>
        <dbReference type="ARBA" id="ARBA00010502"/>
    </source>
</evidence>
<sequence>MGLLDQLWDDTLAGPRPDSGLGKLRKYNTFSFRSSSVKETEVANTGKSLGEEAAEDSTRVTRSIMILKPPQANLKDSPPVSPAGSTPPVSPFAGKLGEKKRFGFDESRVHLLLRRLAELDPGALLLLTICEI</sequence>
<organism evidence="3 4">
    <name type="scientific">Rehmannia glutinosa</name>
    <name type="common">Chinese foxglove</name>
    <dbReference type="NCBI Taxonomy" id="99300"/>
    <lineage>
        <taxon>Eukaryota</taxon>
        <taxon>Viridiplantae</taxon>
        <taxon>Streptophyta</taxon>
        <taxon>Embryophyta</taxon>
        <taxon>Tracheophyta</taxon>
        <taxon>Spermatophyta</taxon>
        <taxon>Magnoliopsida</taxon>
        <taxon>eudicotyledons</taxon>
        <taxon>Gunneridae</taxon>
        <taxon>Pentapetalae</taxon>
        <taxon>asterids</taxon>
        <taxon>lamiids</taxon>
        <taxon>Lamiales</taxon>
        <taxon>Orobanchaceae</taxon>
        <taxon>Rehmannieae</taxon>
        <taxon>Rehmannia</taxon>
    </lineage>
</organism>
<feature type="region of interest" description="Disordered" evidence="2">
    <location>
        <begin position="71"/>
        <end position="94"/>
    </location>
</feature>
<evidence type="ECO:0000256" key="2">
    <source>
        <dbReference type="SAM" id="MobiDB-lite"/>
    </source>
</evidence>